<sequence length="383" mass="40076">MSLQRITRFILSYALVGVVVAGAVVWLAPDVLNHGTTAPRPVEQQLMLSGDGLGVASYADAVASAAPAVVNIYTATRQPDPRNAFLETPQLQGLFDDLPADGGPPLDTSLGSGVVVSADGHVLTNNHVIQGAAEIQVLLADGRRTPAQLVGNDPESDLAVLRIEADDLPFSRLAPAEQMRVGDVVFAIGNPFGVGQTVTQGIISALGRSELGLTTFENFIQTDAAINPGNSGGALVNTDGEIIGINTAIFSRSGGSMGIGFAIPAALARAVFNDIIDHGRVIRGWIGIQIQDSPIQKGVRVAGILPGGPSDQAGLQIGDIISQLEGTPVAGVTDLLNRITERDPGSEVRLTGRRQDQSVEWTVRIAERPPAMGQRRPQQPPGR</sequence>
<dbReference type="InterPro" id="IPR036034">
    <property type="entry name" value="PDZ_sf"/>
</dbReference>
<gene>
    <name evidence="5" type="ORF">V6X73_02210</name>
</gene>
<name>A0ABV3TA95_9GAMM</name>
<keyword evidence="2" id="KW-0378">Hydrolase</keyword>
<keyword evidence="6" id="KW-1185">Reference proteome</keyword>
<accession>A0ABV3TA95</accession>
<proteinExistence type="predicted"/>
<dbReference type="SUPFAM" id="SSF50494">
    <property type="entry name" value="Trypsin-like serine proteases"/>
    <property type="match status" value="1"/>
</dbReference>
<dbReference type="InterPro" id="IPR001478">
    <property type="entry name" value="PDZ"/>
</dbReference>
<dbReference type="Pfam" id="PF13180">
    <property type="entry name" value="PDZ_2"/>
    <property type="match status" value="1"/>
</dbReference>
<dbReference type="PANTHER" id="PTHR43343">
    <property type="entry name" value="PEPTIDASE S12"/>
    <property type="match status" value="1"/>
</dbReference>
<evidence type="ECO:0000256" key="2">
    <source>
        <dbReference type="ARBA" id="ARBA00022801"/>
    </source>
</evidence>
<dbReference type="PANTHER" id="PTHR43343:SF3">
    <property type="entry name" value="PROTEASE DO-LIKE 8, CHLOROPLASTIC"/>
    <property type="match status" value="1"/>
</dbReference>
<evidence type="ECO:0000313" key="6">
    <source>
        <dbReference type="Proteomes" id="UP001556709"/>
    </source>
</evidence>
<feature type="domain" description="PDZ" evidence="4">
    <location>
        <begin position="275"/>
        <end position="356"/>
    </location>
</feature>
<dbReference type="PRINTS" id="PR00834">
    <property type="entry name" value="PROTEASES2C"/>
</dbReference>
<organism evidence="5 6">
    <name type="scientific">Spiribacter pallidus</name>
    <dbReference type="NCBI Taxonomy" id="1987936"/>
    <lineage>
        <taxon>Bacteria</taxon>
        <taxon>Pseudomonadati</taxon>
        <taxon>Pseudomonadota</taxon>
        <taxon>Gammaproteobacteria</taxon>
        <taxon>Chromatiales</taxon>
        <taxon>Ectothiorhodospiraceae</taxon>
        <taxon>Spiribacter</taxon>
    </lineage>
</organism>
<keyword evidence="3" id="KW-0812">Transmembrane</keyword>
<evidence type="ECO:0000259" key="4">
    <source>
        <dbReference type="PROSITE" id="PS50106"/>
    </source>
</evidence>
<dbReference type="Gene3D" id="2.30.42.10">
    <property type="match status" value="1"/>
</dbReference>
<dbReference type="RefSeq" id="WP_367957948.1">
    <property type="nucleotide sequence ID" value="NZ_JBAKFK010000001.1"/>
</dbReference>
<dbReference type="Gene3D" id="2.40.10.120">
    <property type="match status" value="1"/>
</dbReference>
<keyword evidence="3" id="KW-1133">Transmembrane helix</keyword>
<dbReference type="InterPro" id="IPR009003">
    <property type="entry name" value="Peptidase_S1_PA"/>
</dbReference>
<comment type="caution">
    <text evidence="5">The sequence shown here is derived from an EMBL/GenBank/DDBJ whole genome shotgun (WGS) entry which is preliminary data.</text>
</comment>
<dbReference type="Pfam" id="PF13365">
    <property type="entry name" value="Trypsin_2"/>
    <property type="match status" value="1"/>
</dbReference>
<dbReference type="InterPro" id="IPR051201">
    <property type="entry name" value="Chloro_Bact_Ser_Proteases"/>
</dbReference>
<dbReference type="PROSITE" id="PS50106">
    <property type="entry name" value="PDZ"/>
    <property type="match status" value="1"/>
</dbReference>
<evidence type="ECO:0000256" key="3">
    <source>
        <dbReference type="SAM" id="Phobius"/>
    </source>
</evidence>
<keyword evidence="1" id="KW-0645">Protease</keyword>
<dbReference type="InterPro" id="IPR001940">
    <property type="entry name" value="Peptidase_S1C"/>
</dbReference>
<reference evidence="5 6" key="1">
    <citation type="submission" date="2024-02" db="EMBL/GenBank/DDBJ databases">
        <title>New especies of Spiribacter isolated from saline water.</title>
        <authorList>
            <person name="Leon M.J."/>
            <person name="De La Haba R."/>
            <person name="Sanchez-Porro C."/>
            <person name="Ventosa A."/>
        </authorList>
    </citation>
    <scope>NUCLEOTIDE SEQUENCE [LARGE SCALE GENOMIC DNA]</scope>
    <source>
        <strain evidence="6">ag22IC6-390</strain>
    </source>
</reference>
<protein>
    <submittedName>
        <fullName evidence="5">Trypsin-like peptidase domain-containing protein</fullName>
    </submittedName>
</protein>
<dbReference type="SUPFAM" id="SSF50156">
    <property type="entry name" value="PDZ domain-like"/>
    <property type="match status" value="1"/>
</dbReference>
<evidence type="ECO:0000256" key="1">
    <source>
        <dbReference type="ARBA" id="ARBA00022670"/>
    </source>
</evidence>
<dbReference type="SMART" id="SM00228">
    <property type="entry name" value="PDZ"/>
    <property type="match status" value="1"/>
</dbReference>
<feature type="transmembrane region" description="Helical" evidence="3">
    <location>
        <begin position="9"/>
        <end position="28"/>
    </location>
</feature>
<dbReference type="EMBL" id="JBAKFM010000001">
    <property type="protein sequence ID" value="MEX0468551.1"/>
    <property type="molecule type" value="Genomic_DNA"/>
</dbReference>
<evidence type="ECO:0000313" key="5">
    <source>
        <dbReference type="EMBL" id="MEX0468551.1"/>
    </source>
</evidence>
<dbReference type="Proteomes" id="UP001556709">
    <property type="component" value="Unassembled WGS sequence"/>
</dbReference>
<keyword evidence="3" id="KW-0472">Membrane</keyword>